<dbReference type="EMBL" id="FUEG01000021">
    <property type="protein sequence ID" value="SJL13894.1"/>
    <property type="molecule type" value="Genomic_DNA"/>
</dbReference>
<dbReference type="AlphaFoldDB" id="A0A284RYQ3"/>
<protein>
    <submittedName>
        <fullName evidence="1">Uncharacterized protein</fullName>
    </submittedName>
</protein>
<dbReference type="Proteomes" id="UP000219338">
    <property type="component" value="Unassembled WGS sequence"/>
</dbReference>
<accession>A0A284RYQ3</accession>
<keyword evidence="2" id="KW-1185">Reference proteome</keyword>
<evidence type="ECO:0000313" key="2">
    <source>
        <dbReference type="Proteomes" id="UP000219338"/>
    </source>
</evidence>
<evidence type="ECO:0000313" key="1">
    <source>
        <dbReference type="EMBL" id="SJL13894.1"/>
    </source>
</evidence>
<dbReference type="SUPFAM" id="SSF81301">
    <property type="entry name" value="Nucleotidyltransferase"/>
    <property type="match status" value="1"/>
</dbReference>
<reference evidence="2" key="1">
    <citation type="journal article" date="2017" name="Nat. Ecol. Evol.">
        <title>Genome expansion and lineage-specific genetic innovations in the forest pathogenic fungi Armillaria.</title>
        <authorList>
            <person name="Sipos G."/>
            <person name="Prasanna A.N."/>
            <person name="Walter M.C."/>
            <person name="O'Connor E."/>
            <person name="Balint B."/>
            <person name="Krizsan K."/>
            <person name="Kiss B."/>
            <person name="Hess J."/>
            <person name="Varga T."/>
            <person name="Slot J."/>
            <person name="Riley R."/>
            <person name="Boka B."/>
            <person name="Rigling D."/>
            <person name="Barry K."/>
            <person name="Lee J."/>
            <person name="Mihaltcheva S."/>
            <person name="LaButti K."/>
            <person name="Lipzen A."/>
            <person name="Waldron R."/>
            <person name="Moloney N.M."/>
            <person name="Sperisen C."/>
            <person name="Kredics L."/>
            <person name="Vagvoelgyi C."/>
            <person name="Patrignani A."/>
            <person name="Fitzpatrick D."/>
            <person name="Nagy I."/>
            <person name="Doyle S."/>
            <person name="Anderson J.B."/>
            <person name="Grigoriev I.V."/>
            <person name="Gueldener U."/>
            <person name="Muensterkoetter M."/>
            <person name="Nagy L.G."/>
        </authorList>
    </citation>
    <scope>NUCLEOTIDE SEQUENCE [LARGE SCALE GENOMIC DNA]</scope>
    <source>
        <strain evidence="2">C18/9</strain>
    </source>
</reference>
<dbReference type="Gene3D" id="3.30.460.40">
    <property type="match status" value="1"/>
</dbReference>
<name>A0A284RYQ3_ARMOS</name>
<proteinExistence type="predicted"/>
<gene>
    <name evidence="1" type="ORF">ARMOST_17343</name>
</gene>
<organism evidence="1 2">
    <name type="scientific">Armillaria ostoyae</name>
    <name type="common">Armillaria root rot fungus</name>
    <dbReference type="NCBI Taxonomy" id="47428"/>
    <lineage>
        <taxon>Eukaryota</taxon>
        <taxon>Fungi</taxon>
        <taxon>Dikarya</taxon>
        <taxon>Basidiomycota</taxon>
        <taxon>Agaricomycotina</taxon>
        <taxon>Agaricomycetes</taxon>
        <taxon>Agaricomycetidae</taxon>
        <taxon>Agaricales</taxon>
        <taxon>Marasmiineae</taxon>
        <taxon>Physalacriaceae</taxon>
        <taxon>Armillaria</taxon>
    </lineage>
</organism>
<sequence length="310" mass="36202">MPADPLSSLEVRRAARAAVKILRDSGYECCLFGSAACSIYGMSRRDPNDVDLIVLDDEVHAEDIKDLLVEADDRFYLKRSVNPQATYRVLWYALRVNAKGRKTRSCKVDILTPGDSTDLQIPFVPSSRIAYVQRYRDLPLMPFMCTLLMKLRGWEDHVDSEKEYMQEKEPVDVDDLDELLDMAKDNYSVRVNSPSEQWMPDWFIEESRRRVARFIEDYPGFEQGWADVGFVFSWQVALSRLSPELLLSLFFSQITRITITIILYRIHTHESTCSHIDEYYTPKQWEDVFFHGDDSHGTTVFERFWVRLPL</sequence>
<dbReference type="OrthoDB" id="3133286at2759"/>
<dbReference type="OMA" id="WFIEESR"/>
<dbReference type="InterPro" id="IPR043519">
    <property type="entry name" value="NT_sf"/>
</dbReference>